<dbReference type="Pfam" id="PF02417">
    <property type="entry name" value="Chromate_transp"/>
    <property type="match status" value="1"/>
</dbReference>
<dbReference type="EMBL" id="RCYR01000017">
    <property type="protein sequence ID" value="RYS79123.1"/>
    <property type="molecule type" value="Genomic_DNA"/>
</dbReference>
<evidence type="ECO:0000256" key="1">
    <source>
        <dbReference type="ARBA" id="ARBA00004651"/>
    </source>
</evidence>
<dbReference type="PANTHER" id="PTHR43663:SF1">
    <property type="entry name" value="CHROMATE TRANSPORTER"/>
    <property type="match status" value="1"/>
</dbReference>
<evidence type="ECO:0000313" key="11">
    <source>
        <dbReference type="Proteomes" id="UP000292665"/>
    </source>
</evidence>
<comment type="similarity">
    <text evidence="2">Belongs to the chromate ion transporter (CHR) (TC 2.A.51) family.</text>
</comment>
<feature type="transmembrane region" description="Helical" evidence="7">
    <location>
        <begin position="150"/>
        <end position="183"/>
    </location>
</feature>
<feature type="transmembrane region" description="Helical" evidence="7">
    <location>
        <begin position="117"/>
        <end position="138"/>
    </location>
</feature>
<evidence type="ECO:0000256" key="5">
    <source>
        <dbReference type="ARBA" id="ARBA00022989"/>
    </source>
</evidence>
<dbReference type="GeneID" id="97330300"/>
<evidence type="ECO:0000256" key="4">
    <source>
        <dbReference type="ARBA" id="ARBA00022692"/>
    </source>
</evidence>
<evidence type="ECO:0000313" key="8">
    <source>
        <dbReference type="EMBL" id="CUO18140.1"/>
    </source>
</evidence>
<evidence type="ECO:0000256" key="2">
    <source>
        <dbReference type="ARBA" id="ARBA00005262"/>
    </source>
</evidence>
<name>A0A174D260_9FIRM</name>
<evidence type="ECO:0000313" key="9">
    <source>
        <dbReference type="EMBL" id="RYS79123.1"/>
    </source>
</evidence>
<reference evidence="8 10" key="1">
    <citation type="submission" date="2015-09" db="EMBL/GenBank/DDBJ databases">
        <authorList>
            <consortium name="Pathogen Informatics"/>
        </authorList>
    </citation>
    <scope>NUCLEOTIDE SEQUENCE [LARGE SCALE GENOMIC DNA]</scope>
    <source>
        <strain evidence="8 10">2789STDY5834841</strain>
    </source>
</reference>
<protein>
    <submittedName>
        <fullName evidence="8 9">Chromate transporter</fullName>
    </submittedName>
</protein>
<gene>
    <name evidence="9" type="ORF">EAI93_09175</name>
    <name evidence="8" type="ORF">ERS852456_01835</name>
</gene>
<evidence type="ECO:0000256" key="7">
    <source>
        <dbReference type="SAM" id="Phobius"/>
    </source>
</evidence>
<dbReference type="InterPro" id="IPR003370">
    <property type="entry name" value="Chromate_transpt"/>
</dbReference>
<evidence type="ECO:0000256" key="3">
    <source>
        <dbReference type="ARBA" id="ARBA00022475"/>
    </source>
</evidence>
<feature type="transmembrane region" description="Helical" evidence="7">
    <location>
        <begin position="85"/>
        <end position="105"/>
    </location>
</feature>
<proteinExistence type="inferred from homology"/>
<keyword evidence="5 7" id="KW-1133">Transmembrane helix</keyword>
<evidence type="ECO:0000256" key="6">
    <source>
        <dbReference type="ARBA" id="ARBA00023136"/>
    </source>
</evidence>
<feature type="transmembrane region" description="Helical" evidence="7">
    <location>
        <begin position="13"/>
        <end position="39"/>
    </location>
</feature>
<dbReference type="EMBL" id="CYZO01000023">
    <property type="protein sequence ID" value="CUO18140.1"/>
    <property type="molecule type" value="Genomic_DNA"/>
</dbReference>
<dbReference type="RefSeq" id="WP_004848476.1">
    <property type="nucleotide sequence ID" value="NZ_AP028249.1"/>
</dbReference>
<dbReference type="InterPro" id="IPR052518">
    <property type="entry name" value="CHR_Transporter"/>
</dbReference>
<evidence type="ECO:0000313" key="10">
    <source>
        <dbReference type="Proteomes" id="UP000095787"/>
    </source>
</evidence>
<keyword evidence="3" id="KW-1003">Cell membrane</keyword>
<dbReference type="AlphaFoldDB" id="A0A174D260"/>
<dbReference type="Proteomes" id="UP000292665">
    <property type="component" value="Unassembled WGS sequence"/>
</dbReference>
<reference evidence="9 11" key="2">
    <citation type="journal article" date="2019" name="Science, e1252229">
        <title>Invertible promoters mediate bacterial phase variation, antibiotic resistance, and host adaptation in the gut.</title>
        <authorList>
            <person name="Jiang X."/>
            <person name="Hall A.B."/>
            <person name="Arthur T.D."/>
            <person name="Plichta D.R."/>
            <person name="Covington C.T."/>
            <person name="Poyet M."/>
            <person name="Crothers J."/>
            <person name="Moses P.L."/>
            <person name="Tolonen A.C."/>
            <person name="Vlamakis H."/>
            <person name="Alm E.J."/>
            <person name="Xavier R.J."/>
        </authorList>
    </citation>
    <scope>NUCLEOTIDE SEQUENCE [LARGE SCALE GENOMIC DNA]</scope>
    <source>
        <strain evidence="9">Aa_0143</strain>
        <strain evidence="11">aa_0143</strain>
    </source>
</reference>
<dbReference type="GO" id="GO:0005886">
    <property type="term" value="C:plasma membrane"/>
    <property type="evidence" value="ECO:0007669"/>
    <property type="project" value="UniProtKB-SubCell"/>
</dbReference>
<sequence length="197" mass="21086">MSNEEQKSITPGIYLWLIAVNIYISMFAFGGGYVVVPLVRRSFVEKKKIFTEDELMEMSAVAQSSPGAIAVNLAALSGYKAAGTAGAVISCAASVIPPLVILGIISGFYDLFIANKIVAAVLKGMQSGVAALIVSVVADMCTVILKEKSFFLFSLIPIAFIANFIFDVNVALILAVCCGLCILRVYVRSGGHKWKFF</sequence>
<comment type="subcellular location">
    <subcellularLocation>
        <location evidence="1">Cell membrane</location>
        <topology evidence="1">Multi-pass membrane protein</topology>
    </subcellularLocation>
</comment>
<dbReference type="Proteomes" id="UP000095787">
    <property type="component" value="Unassembled WGS sequence"/>
</dbReference>
<dbReference type="GO" id="GO:0015109">
    <property type="term" value="F:chromate transmembrane transporter activity"/>
    <property type="evidence" value="ECO:0007669"/>
    <property type="project" value="InterPro"/>
</dbReference>
<accession>A0A174D260</accession>
<dbReference type="PANTHER" id="PTHR43663">
    <property type="entry name" value="CHROMATE TRANSPORT PROTEIN-RELATED"/>
    <property type="match status" value="1"/>
</dbReference>
<keyword evidence="6 7" id="KW-0472">Membrane</keyword>
<keyword evidence="4 7" id="KW-0812">Transmembrane</keyword>
<organism evidence="8 10">
    <name type="scientific">[Ruminococcus] torques</name>
    <dbReference type="NCBI Taxonomy" id="33039"/>
    <lineage>
        <taxon>Bacteria</taxon>
        <taxon>Bacillati</taxon>
        <taxon>Bacillota</taxon>
        <taxon>Clostridia</taxon>
        <taxon>Lachnospirales</taxon>
        <taxon>Lachnospiraceae</taxon>
        <taxon>Mediterraneibacter</taxon>
    </lineage>
</organism>